<dbReference type="EC" id="3.1.1.11" evidence="3 10"/>
<dbReference type="PANTHER" id="PTHR31707">
    <property type="entry name" value="PECTINESTERASE"/>
    <property type="match status" value="1"/>
</dbReference>
<keyword evidence="7 10" id="KW-0063">Aspartyl esterase</keyword>
<dbReference type="STRING" id="3827.A0A3Q7YBZ8"/>
<keyword evidence="11" id="KW-0472">Membrane</keyword>
<evidence type="ECO:0000256" key="10">
    <source>
        <dbReference type="RuleBase" id="RU000589"/>
    </source>
</evidence>
<name>A0A3Q7YBZ8_CICAR</name>
<dbReference type="InterPro" id="IPR011050">
    <property type="entry name" value="Pectin_lyase_fold/virulence"/>
</dbReference>
<dbReference type="InterPro" id="IPR012334">
    <property type="entry name" value="Pectin_lyas_fold"/>
</dbReference>
<evidence type="ECO:0000313" key="14">
    <source>
        <dbReference type="RefSeq" id="XP_027187000.1"/>
    </source>
</evidence>
<proteinExistence type="predicted"/>
<evidence type="ECO:0000256" key="1">
    <source>
        <dbReference type="ARBA" id="ARBA00004191"/>
    </source>
</evidence>
<dbReference type="OrthoDB" id="2019149at2759"/>
<dbReference type="RefSeq" id="XP_027187000.1">
    <property type="nucleotide sequence ID" value="XM_027331199.1"/>
</dbReference>
<evidence type="ECO:0000256" key="3">
    <source>
        <dbReference type="ARBA" id="ARBA00013229"/>
    </source>
</evidence>
<dbReference type="GO" id="GO:0045490">
    <property type="term" value="P:pectin catabolic process"/>
    <property type="evidence" value="ECO:0007669"/>
    <property type="project" value="UniProtKB-UniRule"/>
</dbReference>
<evidence type="ECO:0000256" key="4">
    <source>
        <dbReference type="ARBA" id="ARBA00022512"/>
    </source>
</evidence>
<keyword evidence="13" id="KW-1185">Reference proteome</keyword>
<dbReference type="GO" id="GO:0042545">
    <property type="term" value="P:cell wall modification"/>
    <property type="evidence" value="ECO:0007669"/>
    <property type="project" value="UniProtKB-UniRule"/>
</dbReference>
<comment type="subcellular location">
    <subcellularLocation>
        <location evidence="1">Secreted</location>
        <location evidence="1">Cell wall</location>
    </subcellularLocation>
</comment>
<sequence>MMRSLKTSRFTSSSRCFFQQFFVSCVSILLIVVSTGGYKKVIASRHLVEVNHQGYPTWFPTDDRILLFELRKGLARPNTIVAKDGSGQYKTVTAAINSYPKNHRGRYVIYVKMGVYHEYITIDAEKRKILLYGDGLTNTIITGNKNRQSGLGTNETATFSTLGDDFIAMSIAFENKAGPKAQQAVAVRVEGQRSVFFRCAFLGYQDTLYANRGVQFYRNCEIYGTIDFIFGMGTTLIQNSKILVRKPIQGQQNIVVADGSSNKFMHTGIVLQNCSIIPDIELYPYRYTVKTYLARPWKAFSRAIFINNYFDDFIQREGYMIWSINETNTANSYFAEFGNVGPGANATSRVKWAKGVINKDEVVRFTAEITKDEAVRFTAEPWLNASTWLPFTSVPYNKGL</sequence>
<keyword evidence="6 10" id="KW-0378">Hydrolase</keyword>
<evidence type="ECO:0000259" key="12">
    <source>
        <dbReference type="Pfam" id="PF01095"/>
    </source>
</evidence>
<feature type="domain" description="Pectinesterase catalytic" evidence="12">
    <location>
        <begin position="78"/>
        <end position="368"/>
    </location>
</feature>
<dbReference type="UniPathway" id="UPA00545">
    <property type="reaction ID" value="UER00823"/>
</dbReference>
<evidence type="ECO:0000256" key="9">
    <source>
        <dbReference type="PROSITE-ProRule" id="PRU10040"/>
    </source>
</evidence>
<keyword evidence="4" id="KW-0134">Cell wall</keyword>
<dbReference type="AlphaFoldDB" id="A0A3Q7YBZ8"/>
<keyword evidence="8" id="KW-0961">Cell wall biogenesis/degradation</keyword>
<dbReference type="Pfam" id="PF01095">
    <property type="entry name" value="Pectinesterase"/>
    <property type="match status" value="1"/>
</dbReference>
<evidence type="ECO:0000256" key="8">
    <source>
        <dbReference type="ARBA" id="ARBA00023316"/>
    </source>
</evidence>
<dbReference type="InterPro" id="IPR033131">
    <property type="entry name" value="Pectinesterase_Asp_AS"/>
</dbReference>
<comment type="catalytic activity">
    <reaction evidence="10">
        <text>[(1-&gt;4)-alpha-D-galacturonosyl methyl ester](n) + n H2O = [(1-&gt;4)-alpha-D-galacturonosyl](n) + n methanol + n H(+)</text>
        <dbReference type="Rhea" id="RHEA:22380"/>
        <dbReference type="Rhea" id="RHEA-COMP:14570"/>
        <dbReference type="Rhea" id="RHEA-COMP:14573"/>
        <dbReference type="ChEBI" id="CHEBI:15377"/>
        <dbReference type="ChEBI" id="CHEBI:15378"/>
        <dbReference type="ChEBI" id="CHEBI:17790"/>
        <dbReference type="ChEBI" id="CHEBI:140522"/>
        <dbReference type="ChEBI" id="CHEBI:140523"/>
        <dbReference type="EC" id="3.1.1.11"/>
    </reaction>
</comment>
<dbReference type="GO" id="GO:0030599">
    <property type="term" value="F:pectinesterase activity"/>
    <property type="evidence" value="ECO:0007669"/>
    <property type="project" value="UniProtKB-UniRule"/>
</dbReference>
<keyword evidence="11" id="KW-1133">Transmembrane helix</keyword>
<evidence type="ECO:0000313" key="13">
    <source>
        <dbReference type="Proteomes" id="UP000087171"/>
    </source>
</evidence>
<keyword evidence="11" id="KW-0812">Transmembrane</keyword>
<dbReference type="Proteomes" id="UP000087171">
    <property type="component" value="Unplaced"/>
</dbReference>
<feature type="transmembrane region" description="Helical" evidence="11">
    <location>
        <begin position="21"/>
        <end position="38"/>
    </location>
</feature>
<dbReference type="InterPro" id="IPR000070">
    <property type="entry name" value="Pectinesterase_cat"/>
</dbReference>
<dbReference type="SUPFAM" id="SSF51126">
    <property type="entry name" value="Pectin lyase-like"/>
    <property type="match status" value="1"/>
</dbReference>
<dbReference type="KEGG" id="cam:101495977"/>
<dbReference type="FunFam" id="2.160.20.10:FF:000029">
    <property type="entry name" value="Pectinesterase 4"/>
    <property type="match status" value="1"/>
</dbReference>
<evidence type="ECO:0000256" key="11">
    <source>
        <dbReference type="SAM" id="Phobius"/>
    </source>
</evidence>
<evidence type="ECO:0000256" key="6">
    <source>
        <dbReference type="ARBA" id="ARBA00022801"/>
    </source>
</evidence>
<evidence type="ECO:0000256" key="7">
    <source>
        <dbReference type="ARBA" id="ARBA00023085"/>
    </source>
</evidence>
<comment type="pathway">
    <text evidence="2 10">Glycan metabolism; pectin degradation; 2-dehydro-3-deoxy-D-gluconate from pectin: step 1/5.</text>
</comment>
<dbReference type="PaxDb" id="3827-XP_004516516.1"/>
<evidence type="ECO:0000256" key="2">
    <source>
        <dbReference type="ARBA" id="ARBA00005184"/>
    </source>
</evidence>
<evidence type="ECO:0000256" key="5">
    <source>
        <dbReference type="ARBA" id="ARBA00022525"/>
    </source>
</evidence>
<gene>
    <name evidence="14" type="primary">LOC101495977</name>
</gene>
<keyword evidence="5" id="KW-0964">Secreted</keyword>
<feature type="active site" evidence="9">
    <location>
        <position position="227"/>
    </location>
</feature>
<dbReference type="Gene3D" id="2.160.20.10">
    <property type="entry name" value="Single-stranded right-handed beta-helix, Pectin lyase-like"/>
    <property type="match status" value="1"/>
</dbReference>
<reference evidence="14" key="1">
    <citation type="submission" date="2025-08" db="UniProtKB">
        <authorList>
            <consortium name="RefSeq"/>
        </authorList>
    </citation>
    <scope>IDENTIFICATION</scope>
    <source>
        <tissue evidence="14">Etiolated seedlings</tissue>
    </source>
</reference>
<protein>
    <recommendedName>
        <fullName evidence="3 10">Pectinesterase</fullName>
        <ecNumber evidence="3 10">3.1.1.11</ecNumber>
    </recommendedName>
</protein>
<organism evidence="13 14">
    <name type="scientific">Cicer arietinum</name>
    <name type="common">Chickpea</name>
    <name type="synonym">Garbanzo</name>
    <dbReference type="NCBI Taxonomy" id="3827"/>
    <lineage>
        <taxon>Eukaryota</taxon>
        <taxon>Viridiplantae</taxon>
        <taxon>Streptophyta</taxon>
        <taxon>Embryophyta</taxon>
        <taxon>Tracheophyta</taxon>
        <taxon>Spermatophyta</taxon>
        <taxon>Magnoliopsida</taxon>
        <taxon>eudicotyledons</taxon>
        <taxon>Gunneridae</taxon>
        <taxon>Pentapetalae</taxon>
        <taxon>rosids</taxon>
        <taxon>fabids</taxon>
        <taxon>Fabales</taxon>
        <taxon>Fabaceae</taxon>
        <taxon>Papilionoideae</taxon>
        <taxon>50 kb inversion clade</taxon>
        <taxon>NPAAA clade</taxon>
        <taxon>Hologalegina</taxon>
        <taxon>IRL clade</taxon>
        <taxon>Cicereae</taxon>
        <taxon>Cicer</taxon>
    </lineage>
</organism>
<accession>A0A3Q7YBZ8</accession>
<dbReference type="PROSITE" id="PS00503">
    <property type="entry name" value="PECTINESTERASE_2"/>
    <property type="match status" value="1"/>
</dbReference>